<evidence type="ECO:0000313" key="2">
    <source>
        <dbReference type="Proteomes" id="UP001235547"/>
    </source>
</evidence>
<dbReference type="Proteomes" id="UP001235547">
    <property type="component" value="Chromosome 2"/>
</dbReference>
<dbReference type="EMBL" id="CP120370">
    <property type="protein sequence ID" value="WEX80549.1"/>
    <property type="molecule type" value="Genomic_DNA"/>
</dbReference>
<keyword evidence="2" id="KW-1185">Reference proteome</keyword>
<proteinExistence type="predicted"/>
<sequence>MLEASNKVSSEASGAQTQAAASINSALLDIAEKQNAVVSIALKFIDSDKFKSSDPTIKETLKKVIAANREAFAARITDQQSNSPEMSMEEAIANAITITIRSNRDRFADGEILVGYKVPTGIILYNVADITGYSSSRYIEDDLEEAEGAFRQAARGLAEAEGDQLYWAARGS</sequence>
<reference evidence="1 2" key="1">
    <citation type="submission" date="2023-03" db="EMBL/GenBank/DDBJ databases">
        <authorList>
            <person name="Kaur S."/>
            <person name="Espinosa-Saiz D."/>
            <person name="Velazquez E."/>
            <person name="Menendez E."/>
            <person name="diCenzo G.C."/>
        </authorList>
    </citation>
    <scope>NUCLEOTIDE SEQUENCE [LARGE SCALE GENOMIC DNA]</scope>
    <source>
        <strain evidence="1 2">LMG 27395</strain>
    </source>
</reference>
<gene>
    <name evidence="1" type="ORF">PYH38_001998</name>
</gene>
<name>A0ABY8CPG8_9HYPH</name>
<accession>A0ABY8CPG8</accession>
<evidence type="ECO:0000313" key="1">
    <source>
        <dbReference type="EMBL" id="WEX80549.1"/>
    </source>
</evidence>
<protein>
    <submittedName>
        <fullName evidence="1">Uncharacterized protein</fullName>
    </submittedName>
</protein>
<organism evidence="1 2">
    <name type="scientific">Sinorhizobium numidicum</name>
    <dbReference type="NCBI Taxonomy" id="680248"/>
    <lineage>
        <taxon>Bacteria</taxon>
        <taxon>Pseudomonadati</taxon>
        <taxon>Pseudomonadota</taxon>
        <taxon>Alphaproteobacteria</taxon>
        <taxon>Hyphomicrobiales</taxon>
        <taxon>Rhizobiaceae</taxon>
        <taxon>Sinorhizobium/Ensifer group</taxon>
        <taxon>Sinorhizobium</taxon>
    </lineage>
</organism>
<dbReference type="RefSeq" id="WP_280731266.1">
    <property type="nucleotide sequence ID" value="NZ_CP120367.1"/>
</dbReference>